<comment type="caution">
    <text evidence="2">The sequence shown here is derived from an EMBL/GenBank/DDBJ whole genome shotgun (WGS) entry which is preliminary data.</text>
</comment>
<reference evidence="2 3" key="1">
    <citation type="submission" date="2024-05" db="EMBL/GenBank/DDBJ databases">
        <title>Culex pipiens pipiens assembly and annotation.</title>
        <authorList>
            <person name="Alout H."/>
            <person name="Durand T."/>
        </authorList>
    </citation>
    <scope>NUCLEOTIDE SEQUENCE [LARGE SCALE GENOMIC DNA]</scope>
    <source>
        <strain evidence="2">HA-2024</strain>
        <tissue evidence="2">Whole body</tissue>
    </source>
</reference>
<accession>A0ABD1D7Y9</accession>
<dbReference type="EMBL" id="JBEHCU010006996">
    <property type="protein sequence ID" value="KAL1395766.1"/>
    <property type="molecule type" value="Genomic_DNA"/>
</dbReference>
<gene>
    <name evidence="2" type="ORF">pipiens_010998</name>
</gene>
<feature type="compositionally biased region" description="Low complexity" evidence="1">
    <location>
        <begin position="67"/>
        <end position="77"/>
    </location>
</feature>
<evidence type="ECO:0000256" key="1">
    <source>
        <dbReference type="SAM" id="MobiDB-lite"/>
    </source>
</evidence>
<organism evidence="2 3">
    <name type="scientific">Culex pipiens pipiens</name>
    <name type="common">Northern house mosquito</name>
    <dbReference type="NCBI Taxonomy" id="38569"/>
    <lineage>
        <taxon>Eukaryota</taxon>
        <taxon>Metazoa</taxon>
        <taxon>Ecdysozoa</taxon>
        <taxon>Arthropoda</taxon>
        <taxon>Hexapoda</taxon>
        <taxon>Insecta</taxon>
        <taxon>Pterygota</taxon>
        <taxon>Neoptera</taxon>
        <taxon>Endopterygota</taxon>
        <taxon>Diptera</taxon>
        <taxon>Nematocera</taxon>
        <taxon>Culicoidea</taxon>
        <taxon>Culicidae</taxon>
        <taxon>Culicinae</taxon>
        <taxon>Culicini</taxon>
        <taxon>Culex</taxon>
        <taxon>Culex</taxon>
    </lineage>
</organism>
<evidence type="ECO:0000313" key="3">
    <source>
        <dbReference type="Proteomes" id="UP001562425"/>
    </source>
</evidence>
<protein>
    <submittedName>
        <fullName evidence="2">Uncharacterized protein</fullName>
    </submittedName>
</protein>
<dbReference type="AlphaFoldDB" id="A0ABD1D7Y9"/>
<feature type="region of interest" description="Disordered" evidence="1">
    <location>
        <begin position="67"/>
        <end position="159"/>
    </location>
</feature>
<sequence>MGILLPPVSQVTNTRINMTQHHRNRSLDSALQRIPEVEVSSPSAESENTLCTNSILGATMCTKIIQSSSTNPTNTPTAVQTRGGHGADSGSSSGTSSNRSSGAGLDGSGPGAALVPGSRTTDKAEGGGGALSRKESDAKKREDLTSLGSDDSGKCLMWA</sequence>
<name>A0ABD1D7Y9_CULPP</name>
<feature type="compositionally biased region" description="Low complexity" evidence="1">
    <location>
        <begin position="88"/>
        <end position="103"/>
    </location>
</feature>
<proteinExistence type="predicted"/>
<dbReference type="Proteomes" id="UP001562425">
    <property type="component" value="Unassembled WGS sequence"/>
</dbReference>
<keyword evidence="3" id="KW-1185">Reference proteome</keyword>
<evidence type="ECO:0000313" key="2">
    <source>
        <dbReference type="EMBL" id="KAL1395766.1"/>
    </source>
</evidence>
<feature type="compositionally biased region" description="Basic and acidic residues" evidence="1">
    <location>
        <begin position="132"/>
        <end position="144"/>
    </location>
</feature>